<dbReference type="Gene3D" id="3.30.70.360">
    <property type="match status" value="1"/>
</dbReference>
<keyword evidence="3" id="KW-0479">Metal-binding</keyword>
<comment type="cofactor">
    <cofactor evidence="3">
        <name>Zn(2+)</name>
        <dbReference type="ChEBI" id="CHEBI:29105"/>
    </cofactor>
    <text evidence="3">Binds 2 Zn(2+) ions per subunit.</text>
</comment>
<dbReference type="PIRSF" id="PIRSF001235">
    <property type="entry name" value="Amidase_carbamoylase"/>
    <property type="match status" value="1"/>
</dbReference>
<dbReference type="GO" id="GO:0016813">
    <property type="term" value="F:hydrolase activity, acting on carbon-nitrogen (but not peptide) bonds, in linear amidines"/>
    <property type="evidence" value="ECO:0007669"/>
    <property type="project" value="InterPro"/>
</dbReference>
<sequence>MTSPQINAGRLLASLHALGQIGALPGGGVNRLALSDADREGRDWTVARMRELSMRVDIDAIGNIVGTFPGTEDLPPVMVGSHIDTVRTGGLYDGNYGVLSGLEVVTALREAGVQPRRPLAVAVFTNEEGARFQPDMMGSLVYVGGLPLPDALATCDADGVSVQAELQRIGYQGTAPVGAPLVDSYVELHIEQGPVLEQLGLQIGVVEGVQGISWTEFTVEGQSNHAGTTPMALRHDAALVAAQVAVFMRALSARLGGRQLATVGAVRLSPNLVNVIAQKAVFTVDLRNTDSAALAQAESDLHAYAQQAAQAEGVRITSRTLARFEPVAFDPMVVNLVEQQTQALGCTYQRMPSGAGHDAQMLARVCPSAMVFVPSVGGLSHNVREHTAPADLQRGAQVLLQVVLALANRPSQLLPLNFYAPLP</sequence>
<keyword evidence="3" id="KW-0862">Zinc</keyword>
<dbReference type="PANTHER" id="PTHR32494">
    <property type="entry name" value="ALLANTOATE DEIMINASE-RELATED"/>
    <property type="match status" value="1"/>
</dbReference>
<evidence type="ECO:0000313" key="5">
    <source>
        <dbReference type="EMBL" id="ABD67917.1"/>
    </source>
</evidence>
<evidence type="ECO:0000256" key="3">
    <source>
        <dbReference type="PIRSR" id="PIRSR001235-1"/>
    </source>
</evidence>
<dbReference type="InterPro" id="IPR011650">
    <property type="entry name" value="Peptidase_M20_dimer"/>
</dbReference>
<dbReference type="EC" id="3.5.1.87" evidence="5"/>
<dbReference type="GO" id="GO:0046872">
    <property type="term" value="F:metal ion binding"/>
    <property type="evidence" value="ECO:0007669"/>
    <property type="project" value="UniProtKB-KW"/>
</dbReference>
<dbReference type="AlphaFoldDB" id="Q222Y6"/>
<dbReference type="GO" id="GO:0050538">
    <property type="term" value="F:N-carbamoyl-L-amino-acid hydrolase activity"/>
    <property type="evidence" value="ECO:0007669"/>
    <property type="project" value="UniProtKB-EC"/>
</dbReference>
<dbReference type="InterPro" id="IPR001261">
    <property type="entry name" value="ArgE/DapE_CS"/>
</dbReference>
<dbReference type="HOGENOM" id="CLU_024588_2_1_4"/>
<dbReference type="STRING" id="338969.Rfer_0158"/>
<accession>Q222Y6</accession>
<evidence type="ECO:0000256" key="1">
    <source>
        <dbReference type="ARBA" id="ARBA00006153"/>
    </source>
</evidence>
<dbReference type="RefSeq" id="WP_011462490.1">
    <property type="nucleotide sequence ID" value="NC_007908.1"/>
</dbReference>
<organism evidence="5 6">
    <name type="scientific">Albidiferax ferrireducens (strain ATCC BAA-621 / DSM 15236 / T118)</name>
    <name type="common">Rhodoferax ferrireducens</name>
    <dbReference type="NCBI Taxonomy" id="338969"/>
    <lineage>
        <taxon>Bacteria</taxon>
        <taxon>Pseudomonadati</taxon>
        <taxon>Pseudomonadota</taxon>
        <taxon>Betaproteobacteria</taxon>
        <taxon>Burkholderiales</taxon>
        <taxon>Comamonadaceae</taxon>
        <taxon>Rhodoferax</taxon>
    </lineage>
</organism>
<feature type="binding site" evidence="3">
    <location>
        <position position="381"/>
    </location>
    <ligand>
        <name>Zn(2+)</name>
        <dbReference type="ChEBI" id="CHEBI:29105"/>
        <label>2</label>
    </ligand>
</feature>
<gene>
    <name evidence="5" type="ordered locus">Rfer_0158</name>
</gene>
<feature type="binding site" evidence="3">
    <location>
        <position position="189"/>
    </location>
    <ligand>
        <name>Zn(2+)</name>
        <dbReference type="ChEBI" id="CHEBI:29105"/>
        <label>1</label>
    </ligand>
</feature>
<feature type="binding site" evidence="3">
    <location>
        <position position="82"/>
    </location>
    <ligand>
        <name>Zn(2+)</name>
        <dbReference type="ChEBI" id="CHEBI:29105"/>
        <label>1</label>
    </ligand>
</feature>
<dbReference type="CDD" id="cd03884">
    <property type="entry name" value="M20_bAS"/>
    <property type="match status" value="1"/>
</dbReference>
<evidence type="ECO:0000313" key="6">
    <source>
        <dbReference type="Proteomes" id="UP000008332"/>
    </source>
</evidence>
<evidence type="ECO:0000259" key="4">
    <source>
        <dbReference type="Pfam" id="PF07687"/>
    </source>
</evidence>
<dbReference type="SUPFAM" id="SSF53187">
    <property type="entry name" value="Zn-dependent exopeptidases"/>
    <property type="match status" value="1"/>
</dbReference>
<dbReference type="KEGG" id="rfr:Rfer_0158"/>
<keyword evidence="2 5" id="KW-0378">Hydrolase</keyword>
<evidence type="ECO:0000256" key="2">
    <source>
        <dbReference type="ARBA" id="ARBA00022801"/>
    </source>
</evidence>
<dbReference type="InterPro" id="IPR010158">
    <property type="entry name" value="Amidase_Cbmase"/>
</dbReference>
<dbReference type="PANTHER" id="PTHR32494:SF5">
    <property type="entry name" value="ALLANTOATE AMIDOHYDROLASE"/>
    <property type="match status" value="1"/>
</dbReference>
<dbReference type="Pfam" id="PF07687">
    <property type="entry name" value="M20_dimer"/>
    <property type="match status" value="1"/>
</dbReference>
<dbReference type="Proteomes" id="UP000008332">
    <property type="component" value="Chromosome"/>
</dbReference>
<dbReference type="Gene3D" id="3.40.630.10">
    <property type="entry name" value="Zn peptidases"/>
    <property type="match status" value="1"/>
</dbReference>
<dbReference type="SUPFAM" id="SSF55031">
    <property type="entry name" value="Bacterial exopeptidase dimerisation domain"/>
    <property type="match status" value="1"/>
</dbReference>
<dbReference type="NCBIfam" id="NF006769">
    <property type="entry name" value="PRK09290.1-3"/>
    <property type="match status" value="1"/>
</dbReference>
<dbReference type="NCBIfam" id="NF006771">
    <property type="entry name" value="PRK09290.1-5"/>
    <property type="match status" value="1"/>
</dbReference>
<keyword evidence="6" id="KW-1185">Reference proteome</keyword>
<comment type="similarity">
    <text evidence="1">Belongs to the peptidase M20 family.</text>
</comment>
<protein>
    <submittedName>
        <fullName evidence="5">Amidase, hydantoinase/carbamoylase</fullName>
        <ecNumber evidence="5">3.5.1.87</ecNumber>
    </submittedName>
</protein>
<feature type="binding site" evidence="3">
    <location>
        <position position="128"/>
    </location>
    <ligand>
        <name>Zn(2+)</name>
        <dbReference type="ChEBI" id="CHEBI:29105"/>
        <label>2</label>
    </ligand>
</feature>
<dbReference type="NCBIfam" id="TIGR01879">
    <property type="entry name" value="hydantase"/>
    <property type="match status" value="1"/>
</dbReference>
<feature type="binding site" evidence="3">
    <location>
        <position position="93"/>
    </location>
    <ligand>
        <name>Zn(2+)</name>
        <dbReference type="ChEBI" id="CHEBI:29105"/>
        <label>2</label>
    </ligand>
</feature>
<proteinExistence type="inferred from homology"/>
<feature type="domain" description="Peptidase M20 dimerisation" evidence="4">
    <location>
        <begin position="209"/>
        <end position="309"/>
    </location>
</feature>
<dbReference type="InterPro" id="IPR036264">
    <property type="entry name" value="Bact_exopeptidase_dim_dom"/>
</dbReference>
<feature type="binding site" evidence="3">
    <location>
        <position position="93"/>
    </location>
    <ligand>
        <name>Zn(2+)</name>
        <dbReference type="ChEBI" id="CHEBI:29105"/>
        <label>1</label>
    </ligand>
</feature>
<reference evidence="6" key="1">
    <citation type="submission" date="2006-02" db="EMBL/GenBank/DDBJ databases">
        <title>Complete sequence of chromosome of Rhodoferax ferrireducens DSM 15236.</title>
        <authorList>
            <person name="Copeland A."/>
            <person name="Lucas S."/>
            <person name="Lapidus A."/>
            <person name="Barry K."/>
            <person name="Detter J.C."/>
            <person name="Glavina del Rio T."/>
            <person name="Hammon N."/>
            <person name="Israni S."/>
            <person name="Pitluck S."/>
            <person name="Brettin T."/>
            <person name="Bruce D."/>
            <person name="Han C."/>
            <person name="Tapia R."/>
            <person name="Gilna P."/>
            <person name="Kiss H."/>
            <person name="Schmutz J."/>
            <person name="Larimer F."/>
            <person name="Land M."/>
            <person name="Kyrpides N."/>
            <person name="Ivanova N."/>
            <person name="Richardson P."/>
        </authorList>
    </citation>
    <scope>NUCLEOTIDE SEQUENCE [LARGE SCALE GENOMIC DNA]</scope>
    <source>
        <strain evidence="6">ATCC BAA-621 / DSM 15236 / T118</strain>
    </source>
</reference>
<dbReference type="OrthoDB" id="9808195at2"/>
<dbReference type="eggNOG" id="COG0624">
    <property type="taxonomic scope" value="Bacteria"/>
</dbReference>
<dbReference type="InterPro" id="IPR002933">
    <property type="entry name" value="Peptidase_M20"/>
</dbReference>
<dbReference type="PROSITE" id="PS00758">
    <property type="entry name" value="ARGE_DAPE_CPG2_1"/>
    <property type="match status" value="1"/>
</dbReference>
<dbReference type="Pfam" id="PF01546">
    <property type="entry name" value="Peptidase_M20"/>
    <property type="match status" value="1"/>
</dbReference>
<dbReference type="EMBL" id="CP000267">
    <property type="protein sequence ID" value="ABD67917.1"/>
    <property type="molecule type" value="Genomic_DNA"/>
</dbReference>
<name>Q222Y6_ALBFT</name>